<dbReference type="EMBL" id="MU970145">
    <property type="protein sequence ID" value="KAK9320079.1"/>
    <property type="molecule type" value="Genomic_DNA"/>
</dbReference>
<reference evidence="2" key="1">
    <citation type="journal article" date="2024" name="Front. Bioeng. Biotechnol.">
        <title>Genome-scale model development and genomic sequencing of the oleaginous clade Lipomyces.</title>
        <authorList>
            <person name="Czajka J.J."/>
            <person name="Han Y."/>
            <person name="Kim J."/>
            <person name="Mondo S.J."/>
            <person name="Hofstad B.A."/>
            <person name="Robles A."/>
            <person name="Haridas S."/>
            <person name="Riley R."/>
            <person name="LaButti K."/>
            <person name="Pangilinan J."/>
            <person name="Andreopoulos W."/>
            <person name="Lipzen A."/>
            <person name="Yan J."/>
            <person name="Wang M."/>
            <person name="Ng V."/>
            <person name="Grigoriev I.V."/>
            <person name="Spatafora J.W."/>
            <person name="Magnuson J.K."/>
            <person name="Baker S.E."/>
            <person name="Pomraning K.R."/>
        </authorList>
    </citation>
    <scope>NUCLEOTIDE SEQUENCE [LARGE SCALE GENOMIC DNA]</scope>
    <source>
        <strain evidence="2">CBS 10300</strain>
    </source>
</reference>
<evidence type="ECO:0000313" key="1">
    <source>
        <dbReference type="EMBL" id="KAK9320079.1"/>
    </source>
</evidence>
<sequence>MTLVRDEVDFWIRYTATRKIEEHGFLKHISTSVMPPFGIRFPSRNEDSGSRKSVNNGAEFKGSSDTRTCAIIGWTMEQCSDIQDDVRLLLYGLEYPVVIVVRIDESPQYHSPVVDEAVEFIRPDYIQEADILRDKFSDIRKKSPLGPYVYGNFAWVGRIANLFLDVYKRRGKTVGIDVGEILCRLRIAMVDTGEDRLKYY</sequence>
<gene>
    <name evidence="1" type="ORF">V1517DRAFT_330406</name>
</gene>
<evidence type="ECO:0000313" key="2">
    <source>
        <dbReference type="Proteomes" id="UP001489719"/>
    </source>
</evidence>
<keyword evidence="2" id="KW-1185">Reference proteome</keyword>
<protein>
    <submittedName>
        <fullName evidence="1">Uncharacterized protein</fullName>
    </submittedName>
</protein>
<feature type="non-terminal residue" evidence="1">
    <location>
        <position position="200"/>
    </location>
</feature>
<accession>A0ACC3TG53</accession>
<organism evidence="1 2">
    <name type="scientific">Lipomyces orientalis</name>
    <dbReference type="NCBI Taxonomy" id="1233043"/>
    <lineage>
        <taxon>Eukaryota</taxon>
        <taxon>Fungi</taxon>
        <taxon>Dikarya</taxon>
        <taxon>Ascomycota</taxon>
        <taxon>Saccharomycotina</taxon>
        <taxon>Lipomycetes</taxon>
        <taxon>Lipomycetales</taxon>
        <taxon>Lipomycetaceae</taxon>
        <taxon>Lipomyces</taxon>
    </lineage>
</organism>
<dbReference type="Proteomes" id="UP001489719">
    <property type="component" value="Unassembled WGS sequence"/>
</dbReference>
<name>A0ACC3TG53_9ASCO</name>
<proteinExistence type="predicted"/>
<comment type="caution">
    <text evidence="1">The sequence shown here is derived from an EMBL/GenBank/DDBJ whole genome shotgun (WGS) entry which is preliminary data.</text>
</comment>